<dbReference type="InterPro" id="IPR011059">
    <property type="entry name" value="Metal-dep_hydrolase_composite"/>
</dbReference>
<name>A0A9W6HMU4_9MICO</name>
<proteinExistence type="predicted"/>
<protein>
    <submittedName>
        <fullName evidence="2">Cytosine deaminase</fullName>
    </submittedName>
</protein>
<dbReference type="PANTHER" id="PTHR32027:SF9">
    <property type="entry name" value="BLL3847 PROTEIN"/>
    <property type="match status" value="1"/>
</dbReference>
<dbReference type="InterPro" id="IPR013108">
    <property type="entry name" value="Amidohydro_3"/>
</dbReference>
<dbReference type="Gene3D" id="3.20.20.140">
    <property type="entry name" value="Metal-dependent hydrolases"/>
    <property type="match status" value="1"/>
</dbReference>
<evidence type="ECO:0000313" key="3">
    <source>
        <dbReference type="Proteomes" id="UP001142291"/>
    </source>
</evidence>
<dbReference type="AlphaFoldDB" id="A0A9W6HMU4"/>
<dbReference type="PANTHER" id="PTHR32027">
    <property type="entry name" value="CYTOSINE DEAMINASE"/>
    <property type="match status" value="1"/>
</dbReference>
<organism evidence="2 3">
    <name type="scientific">Microbacterium dextranolyticum</name>
    <dbReference type="NCBI Taxonomy" id="36806"/>
    <lineage>
        <taxon>Bacteria</taxon>
        <taxon>Bacillati</taxon>
        <taxon>Actinomycetota</taxon>
        <taxon>Actinomycetes</taxon>
        <taxon>Micrococcales</taxon>
        <taxon>Microbacteriaceae</taxon>
        <taxon>Microbacterium</taxon>
    </lineage>
</organism>
<evidence type="ECO:0000259" key="1">
    <source>
        <dbReference type="Pfam" id="PF07969"/>
    </source>
</evidence>
<gene>
    <name evidence="2" type="primary">codA</name>
    <name evidence="2" type="ORF">GCM10017591_20110</name>
</gene>
<evidence type="ECO:0000313" key="2">
    <source>
        <dbReference type="EMBL" id="GLJ95948.1"/>
    </source>
</evidence>
<comment type="caution">
    <text evidence="2">The sequence shown here is derived from an EMBL/GenBank/DDBJ whole genome shotgun (WGS) entry which is preliminary data.</text>
</comment>
<dbReference type="Gene3D" id="2.30.40.10">
    <property type="entry name" value="Urease, subunit C, domain 1"/>
    <property type="match status" value="1"/>
</dbReference>
<dbReference type="Pfam" id="PF07969">
    <property type="entry name" value="Amidohydro_3"/>
    <property type="match status" value="1"/>
</dbReference>
<accession>A0A9W6HMU4</accession>
<dbReference type="GO" id="GO:0016814">
    <property type="term" value="F:hydrolase activity, acting on carbon-nitrogen (but not peptide) bonds, in cyclic amidines"/>
    <property type="evidence" value="ECO:0007669"/>
    <property type="project" value="TreeGrafter"/>
</dbReference>
<dbReference type="Proteomes" id="UP001142291">
    <property type="component" value="Unassembled WGS sequence"/>
</dbReference>
<dbReference type="InterPro" id="IPR052349">
    <property type="entry name" value="Metallo-hydrolase_Enzymes"/>
</dbReference>
<dbReference type="InterPro" id="IPR032466">
    <property type="entry name" value="Metal_Hydrolase"/>
</dbReference>
<sequence length="391" mass="41042">MLSGETVKAVHPAGEAPAEAEGELDLTGFVLLTAAADPHAHLDKSRTWDRISPAFGDLPTAIAQYDAYAAAETRDSIAERARTTALDMLSHGVTAIRSHVNIFADADPLRGVDALLQVREELRGLIDLELCTLGDERVSDALHEEAVERGVDLIGGAPHLATDPGAELARLLTLAERLGRGVDMHTDESLDGPLTIVELARRTASWQHASASAGHCSRLGTLSPAELQPVVEAVRDADLGIITLPITNLYLQGWDAPVATPRGITAVRALLDAGVRLGAGADNVRDPFNPLGRCDPLETVALLVIGAHVSIDDALALVSDGSRSVMRLDAAGAVEGARAEFVAVKGTSAADVAASADPNRHVIHRGRLVSSTVATVTRADWSSSTERQVSA</sequence>
<feature type="domain" description="Amidohydrolase 3" evidence="1">
    <location>
        <begin position="68"/>
        <end position="369"/>
    </location>
</feature>
<reference evidence="2" key="1">
    <citation type="journal article" date="2014" name="Int. J. Syst. Evol. Microbiol.">
        <title>Complete genome sequence of Corynebacterium casei LMG S-19264T (=DSM 44701T), isolated from a smear-ripened cheese.</title>
        <authorList>
            <consortium name="US DOE Joint Genome Institute (JGI-PGF)"/>
            <person name="Walter F."/>
            <person name="Albersmeier A."/>
            <person name="Kalinowski J."/>
            <person name="Ruckert C."/>
        </authorList>
    </citation>
    <scope>NUCLEOTIDE SEQUENCE</scope>
    <source>
        <strain evidence="2">VKM Ac-1940</strain>
    </source>
</reference>
<dbReference type="SUPFAM" id="SSF51556">
    <property type="entry name" value="Metallo-dependent hydrolases"/>
    <property type="match status" value="1"/>
</dbReference>
<keyword evidence="3" id="KW-1185">Reference proteome</keyword>
<dbReference type="EMBL" id="BSER01000009">
    <property type="protein sequence ID" value="GLJ95948.1"/>
    <property type="molecule type" value="Genomic_DNA"/>
</dbReference>
<reference evidence="2" key="2">
    <citation type="submission" date="2023-01" db="EMBL/GenBank/DDBJ databases">
        <authorList>
            <person name="Sun Q."/>
            <person name="Evtushenko L."/>
        </authorList>
    </citation>
    <scope>NUCLEOTIDE SEQUENCE</scope>
    <source>
        <strain evidence="2">VKM Ac-1940</strain>
    </source>
</reference>